<evidence type="ECO:0000256" key="5">
    <source>
        <dbReference type="ARBA" id="ARBA00023002"/>
    </source>
</evidence>
<dbReference type="PROSITE" id="PS00977">
    <property type="entry name" value="FAD_G3PDH_1"/>
    <property type="match status" value="1"/>
</dbReference>
<dbReference type="NCBIfam" id="NF009906">
    <property type="entry name" value="PRK13369.1"/>
    <property type="match status" value="1"/>
</dbReference>
<dbReference type="InterPro" id="IPR000447">
    <property type="entry name" value="G3P_DH_FAD-dep"/>
</dbReference>
<dbReference type="EMBL" id="CP119078">
    <property type="protein sequence ID" value="WED44110.1"/>
    <property type="molecule type" value="Genomic_DNA"/>
</dbReference>
<dbReference type="PANTHER" id="PTHR11985">
    <property type="entry name" value="GLYCEROL-3-PHOSPHATE DEHYDROGENASE"/>
    <property type="match status" value="1"/>
</dbReference>
<dbReference type="NCBIfam" id="NF008899">
    <property type="entry name" value="PRK12266.1"/>
    <property type="match status" value="1"/>
</dbReference>
<dbReference type="PANTHER" id="PTHR11985:SF15">
    <property type="entry name" value="GLYCEROL-3-PHOSPHATE DEHYDROGENASE, MITOCHONDRIAL"/>
    <property type="match status" value="1"/>
</dbReference>
<dbReference type="SUPFAM" id="SSF51905">
    <property type="entry name" value="FAD/NAD(P)-binding domain"/>
    <property type="match status" value="1"/>
</dbReference>
<evidence type="ECO:0000256" key="4">
    <source>
        <dbReference type="ARBA" id="ARBA00022827"/>
    </source>
</evidence>
<dbReference type="InterPro" id="IPR036188">
    <property type="entry name" value="FAD/NAD-bd_sf"/>
</dbReference>
<dbReference type="Pfam" id="PF16901">
    <property type="entry name" value="DAO_C"/>
    <property type="match status" value="1"/>
</dbReference>
<gene>
    <name evidence="9" type="primary">glpD</name>
    <name evidence="9" type="ORF">PXX05_04805</name>
</gene>
<name>A0ABY8AX92_9GAMM</name>
<dbReference type="InterPro" id="IPR006076">
    <property type="entry name" value="FAD-dep_OxRdtase"/>
</dbReference>
<comment type="cofactor">
    <cofactor evidence="1 6">
        <name>FAD</name>
        <dbReference type="ChEBI" id="CHEBI:57692"/>
    </cofactor>
</comment>
<dbReference type="EC" id="1.1.5.3" evidence="6"/>
<dbReference type="Gene3D" id="1.10.8.870">
    <property type="entry name" value="Alpha-glycerophosphate oxidase, cap domain"/>
    <property type="match status" value="1"/>
</dbReference>
<dbReference type="Gene3D" id="3.50.50.60">
    <property type="entry name" value="FAD/NAD(P)-binding domain"/>
    <property type="match status" value="1"/>
</dbReference>
<evidence type="ECO:0000313" key="10">
    <source>
        <dbReference type="Proteomes" id="UP001222087"/>
    </source>
</evidence>
<dbReference type="PRINTS" id="PR01001">
    <property type="entry name" value="FADG3PDH"/>
</dbReference>
<evidence type="ECO:0000313" key="9">
    <source>
        <dbReference type="EMBL" id="WED44110.1"/>
    </source>
</evidence>
<evidence type="ECO:0000259" key="7">
    <source>
        <dbReference type="Pfam" id="PF01266"/>
    </source>
</evidence>
<accession>A0ABY8AX92</accession>
<keyword evidence="4" id="KW-0274">FAD</keyword>
<keyword evidence="5 6" id="KW-0560">Oxidoreductase</keyword>
<feature type="domain" description="Alpha-glycerophosphate oxidase C-terminal" evidence="8">
    <location>
        <begin position="378"/>
        <end position="484"/>
    </location>
</feature>
<evidence type="ECO:0000259" key="8">
    <source>
        <dbReference type="Pfam" id="PF16901"/>
    </source>
</evidence>
<feature type="domain" description="FAD dependent oxidoreductase" evidence="7">
    <location>
        <begin position="6"/>
        <end position="324"/>
    </location>
</feature>
<keyword evidence="10" id="KW-1185">Reference proteome</keyword>
<keyword evidence="3 6" id="KW-0285">Flavoprotein</keyword>
<dbReference type="InterPro" id="IPR038299">
    <property type="entry name" value="DAO_C_sf"/>
</dbReference>
<dbReference type="Proteomes" id="UP001222087">
    <property type="component" value="Chromosome"/>
</dbReference>
<dbReference type="Pfam" id="PF01266">
    <property type="entry name" value="DAO"/>
    <property type="match status" value="1"/>
</dbReference>
<reference evidence="9 10" key="1">
    <citation type="submission" date="2023-02" db="EMBL/GenBank/DDBJ databases">
        <title>Genome Sequence of L. cardiaca H63T.</title>
        <authorList>
            <person name="Lopez A.E."/>
            <person name="Cianciotto N.P."/>
        </authorList>
    </citation>
    <scope>NUCLEOTIDE SEQUENCE [LARGE SCALE GENOMIC DNA]</scope>
    <source>
        <strain evidence="9 10">H63</strain>
    </source>
</reference>
<proteinExistence type="inferred from homology"/>
<evidence type="ECO:0000256" key="6">
    <source>
        <dbReference type="RuleBase" id="RU361217"/>
    </source>
</evidence>
<evidence type="ECO:0000256" key="3">
    <source>
        <dbReference type="ARBA" id="ARBA00022630"/>
    </source>
</evidence>
<dbReference type="GO" id="GO:0004368">
    <property type="term" value="F:glycerol-3-phosphate dehydrogenase (quinone) activity"/>
    <property type="evidence" value="ECO:0007669"/>
    <property type="project" value="UniProtKB-EC"/>
</dbReference>
<dbReference type="Gene3D" id="3.30.9.10">
    <property type="entry name" value="D-Amino Acid Oxidase, subunit A, domain 2"/>
    <property type="match status" value="1"/>
</dbReference>
<evidence type="ECO:0000256" key="1">
    <source>
        <dbReference type="ARBA" id="ARBA00001974"/>
    </source>
</evidence>
<organism evidence="9 10">
    <name type="scientific">Legionella cardiaca</name>
    <dbReference type="NCBI Taxonomy" id="1071983"/>
    <lineage>
        <taxon>Bacteria</taxon>
        <taxon>Pseudomonadati</taxon>
        <taxon>Pseudomonadota</taxon>
        <taxon>Gammaproteobacteria</taxon>
        <taxon>Legionellales</taxon>
        <taxon>Legionellaceae</taxon>
        <taxon>Legionella</taxon>
    </lineage>
</organism>
<protein>
    <recommendedName>
        <fullName evidence="6">Glycerol-3-phosphate dehydrogenase</fullName>
        <ecNumber evidence="6">1.1.5.3</ecNumber>
    </recommendedName>
</protein>
<comment type="catalytic activity">
    <reaction evidence="6">
        <text>a quinone + sn-glycerol 3-phosphate = dihydroxyacetone phosphate + a quinol</text>
        <dbReference type="Rhea" id="RHEA:18977"/>
        <dbReference type="ChEBI" id="CHEBI:24646"/>
        <dbReference type="ChEBI" id="CHEBI:57597"/>
        <dbReference type="ChEBI" id="CHEBI:57642"/>
        <dbReference type="ChEBI" id="CHEBI:132124"/>
        <dbReference type="EC" id="1.1.5.3"/>
    </reaction>
</comment>
<evidence type="ECO:0000256" key="2">
    <source>
        <dbReference type="ARBA" id="ARBA00007330"/>
    </source>
</evidence>
<dbReference type="Gene3D" id="6.10.250.1890">
    <property type="match status" value="1"/>
</dbReference>
<comment type="similarity">
    <text evidence="2 6">Belongs to the FAD-dependent glycerol-3-phosphate dehydrogenase family.</text>
</comment>
<dbReference type="RefSeq" id="WP_275089927.1">
    <property type="nucleotide sequence ID" value="NZ_CP119078.1"/>
</dbReference>
<sequence length="494" mass="56533">MEQVFDVAVIGGGINGCGVAADAAQRGLSVILFEQEDLASKTSSSSSKLIHGGIRYLEYYDFKLVKKALDERQRLLSLAPHLIHPLPFVLPYEQNMRPAWLLRTGLFLYDNLSRKNKLPRSKLLRRKQHPTYFSLLKEKYNKGFLFYDCATDDSRLTITNALQAKTYGASIHNYTKLIQATTKDGMWHLTIKTLSNEEQLIKAKTVVNATGPWVESINNLLQIPNQYQMSLVKGSHLVVHRLYEGEHAYLLQHLDGRIVFIVPYQGYTMIGTTDVAFKGSLDEVNISNDEVDYLCNLVNNYLRCDIQRENIINTWSGVRPLLAAAGELKTLSRDYTYTYTDSPAPAVTIYGGKITTYRQLALESVNELRTVFPYLSKSETSNTPLPGARLQDMSYKEYLVFAREKYFWLPEDLKERYLSSYGTHTELLLAGCKKMADLGHDFGNSLYQLEVDYLCREEWALTCEDILWRRTKLGLNFPPENTQALTEYLLHRNH</sequence>
<dbReference type="PROSITE" id="PS00978">
    <property type="entry name" value="FAD_G3PDH_2"/>
    <property type="match status" value="1"/>
</dbReference>
<dbReference type="InterPro" id="IPR031656">
    <property type="entry name" value="DAO_C"/>
</dbReference>